<gene>
    <name evidence="1" type="ORF">AYBTSS11_LOCUS27394</name>
</gene>
<evidence type="ECO:0000313" key="1">
    <source>
        <dbReference type="EMBL" id="CAJ1975284.1"/>
    </source>
</evidence>
<dbReference type="Gramene" id="rna-AYBTSS11_LOCUS27394">
    <property type="protein sequence ID" value="CAJ1975284.1"/>
    <property type="gene ID" value="gene-AYBTSS11_LOCUS27394"/>
</dbReference>
<accession>A0AA86TJ21</accession>
<name>A0AA86TJ21_9FABA</name>
<proteinExistence type="predicted"/>
<keyword evidence="2" id="KW-1185">Reference proteome</keyword>
<dbReference type="AlphaFoldDB" id="A0AA86TJ21"/>
<protein>
    <submittedName>
        <fullName evidence="1">Uncharacterized protein</fullName>
    </submittedName>
</protein>
<sequence length="62" mass="6596">ACPSSNRRSSGLYLEAGKIWGLQLPPFIRSGRLLALRVGMIGGGKGVDPLARLPFERPSCGD</sequence>
<dbReference type="Proteomes" id="UP001189624">
    <property type="component" value="Chromosome 9"/>
</dbReference>
<reference evidence="1" key="1">
    <citation type="submission" date="2023-10" db="EMBL/GenBank/DDBJ databases">
        <authorList>
            <person name="Domelevo Entfellner J.-B."/>
        </authorList>
    </citation>
    <scope>NUCLEOTIDE SEQUENCE</scope>
</reference>
<feature type="non-terminal residue" evidence="1">
    <location>
        <position position="1"/>
    </location>
</feature>
<organism evidence="1 2">
    <name type="scientific">Sphenostylis stenocarpa</name>
    <dbReference type="NCBI Taxonomy" id="92480"/>
    <lineage>
        <taxon>Eukaryota</taxon>
        <taxon>Viridiplantae</taxon>
        <taxon>Streptophyta</taxon>
        <taxon>Embryophyta</taxon>
        <taxon>Tracheophyta</taxon>
        <taxon>Spermatophyta</taxon>
        <taxon>Magnoliopsida</taxon>
        <taxon>eudicotyledons</taxon>
        <taxon>Gunneridae</taxon>
        <taxon>Pentapetalae</taxon>
        <taxon>rosids</taxon>
        <taxon>fabids</taxon>
        <taxon>Fabales</taxon>
        <taxon>Fabaceae</taxon>
        <taxon>Papilionoideae</taxon>
        <taxon>50 kb inversion clade</taxon>
        <taxon>NPAAA clade</taxon>
        <taxon>indigoferoid/millettioid clade</taxon>
        <taxon>Phaseoleae</taxon>
        <taxon>Sphenostylis</taxon>
    </lineage>
</organism>
<evidence type="ECO:0000313" key="2">
    <source>
        <dbReference type="Proteomes" id="UP001189624"/>
    </source>
</evidence>
<dbReference type="EMBL" id="OY731406">
    <property type="protein sequence ID" value="CAJ1975284.1"/>
    <property type="molecule type" value="Genomic_DNA"/>
</dbReference>